<evidence type="ECO:0000256" key="4">
    <source>
        <dbReference type="ARBA" id="ARBA00016218"/>
    </source>
</evidence>
<dbReference type="InterPro" id="IPR000550">
    <property type="entry name" value="Hppk"/>
</dbReference>
<keyword evidence="7 14" id="KW-0418">Kinase</keyword>
<evidence type="ECO:0000256" key="11">
    <source>
        <dbReference type="ARBA" id="ARBA00029766"/>
    </source>
</evidence>
<evidence type="ECO:0000313" key="15">
    <source>
        <dbReference type="Proteomes" id="UP000198788"/>
    </source>
</evidence>
<dbReference type="AlphaFoldDB" id="A0A1I6Q0N8"/>
<evidence type="ECO:0000256" key="9">
    <source>
        <dbReference type="ARBA" id="ARBA00022909"/>
    </source>
</evidence>
<dbReference type="GO" id="GO:0046656">
    <property type="term" value="P:folic acid biosynthetic process"/>
    <property type="evidence" value="ECO:0007669"/>
    <property type="project" value="UniProtKB-KW"/>
</dbReference>
<comment type="similarity">
    <text evidence="2">Belongs to the HPPK family.</text>
</comment>
<dbReference type="NCBIfam" id="TIGR01498">
    <property type="entry name" value="folK"/>
    <property type="match status" value="1"/>
</dbReference>
<gene>
    <name evidence="14" type="ORF">SAMN05192570_1451</name>
</gene>
<feature type="domain" description="7,8-dihydro-6-hydroxymethylpterin-pyrophosphokinase" evidence="13">
    <location>
        <begin position="29"/>
        <end position="159"/>
    </location>
</feature>
<keyword evidence="8" id="KW-0067">ATP-binding</keyword>
<proteinExistence type="inferred from homology"/>
<sequence length="189" mass="20312">MNTGSGKSDDVRPSVEIDGGLDLDSAVIVALGCNDKGAWADCREALEAALARFRSEGVDVVARSSWWRSAAWPDPDDPPFLNGVVIVRTELGPHELMAALGRIEEAFGRQRGRPNAPRTLDLDLISYGRLSGDLDGLILPHPRAADRVFVMGPLAEIAPEWTHPRGRTAHALARDAAVGRDASPMKEGT</sequence>
<reference evidence="15" key="1">
    <citation type="submission" date="2016-10" db="EMBL/GenBank/DDBJ databases">
        <authorList>
            <person name="Varghese N."/>
            <person name="Submissions S."/>
        </authorList>
    </citation>
    <scope>NUCLEOTIDE SEQUENCE [LARGE SCALE GENOMIC DNA]</scope>
    <source>
        <strain evidence="15">CGMCC 1.10683</strain>
    </source>
</reference>
<dbReference type="PANTHER" id="PTHR43071:SF1">
    <property type="entry name" value="2-AMINO-4-HYDROXY-6-HYDROXYMETHYLDIHYDROPTERIDINE PYROPHOSPHOKINASE"/>
    <property type="match status" value="1"/>
</dbReference>
<name>A0A1I6Q0N8_9CAUL</name>
<dbReference type="SUPFAM" id="SSF55083">
    <property type="entry name" value="6-hydroxymethyl-7,8-dihydropterin pyrophosphokinase, HPPK"/>
    <property type="match status" value="1"/>
</dbReference>
<keyword evidence="15" id="KW-1185">Reference proteome</keyword>
<evidence type="ECO:0000259" key="13">
    <source>
        <dbReference type="Pfam" id="PF01288"/>
    </source>
</evidence>
<dbReference type="Gene3D" id="3.30.70.560">
    <property type="entry name" value="7,8-Dihydro-6-hydroxymethylpterin-pyrophosphokinase HPPK"/>
    <property type="match status" value="1"/>
</dbReference>
<evidence type="ECO:0000256" key="8">
    <source>
        <dbReference type="ARBA" id="ARBA00022840"/>
    </source>
</evidence>
<accession>A0A1I6Q0N8</accession>
<keyword evidence="5" id="KW-0808">Transferase</keyword>
<dbReference type="GO" id="GO:0016301">
    <property type="term" value="F:kinase activity"/>
    <property type="evidence" value="ECO:0007669"/>
    <property type="project" value="UniProtKB-KW"/>
</dbReference>
<dbReference type="UniPathway" id="UPA00077">
    <property type="reaction ID" value="UER00155"/>
</dbReference>
<dbReference type="InterPro" id="IPR035907">
    <property type="entry name" value="Hppk_sf"/>
</dbReference>
<dbReference type="GO" id="GO:0003848">
    <property type="term" value="F:2-amino-4-hydroxy-6-hydroxymethyldihydropteridine diphosphokinase activity"/>
    <property type="evidence" value="ECO:0007669"/>
    <property type="project" value="UniProtKB-EC"/>
</dbReference>
<comment type="pathway">
    <text evidence="1">Cofactor biosynthesis; tetrahydrofolate biosynthesis; 2-amino-4-hydroxy-6-hydroxymethyl-7,8-dihydropteridine diphosphate from 7,8-dihydroneopterin triphosphate: step 4/4.</text>
</comment>
<evidence type="ECO:0000256" key="1">
    <source>
        <dbReference type="ARBA" id="ARBA00005051"/>
    </source>
</evidence>
<protein>
    <recommendedName>
        <fullName evidence="4">2-amino-4-hydroxy-6-hydroxymethyldihydropteridine pyrophosphokinase</fullName>
        <ecNumber evidence="3">2.7.6.3</ecNumber>
    </recommendedName>
    <alternativeName>
        <fullName evidence="11">6-hydroxymethyl-7,8-dihydropterin pyrophosphokinase</fullName>
    </alternativeName>
    <alternativeName>
        <fullName evidence="12">7,8-dihydro-6-hydroxymethylpterin-pyrophosphokinase</fullName>
    </alternativeName>
</protein>
<keyword evidence="9" id="KW-0289">Folate biosynthesis</keyword>
<dbReference type="RefSeq" id="WP_092308261.1">
    <property type="nucleotide sequence ID" value="NZ_FOZV01000002.1"/>
</dbReference>
<dbReference type="GO" id="GO:0005524">
    <property type="term" value="F:ATP binding"/>
    <property type="evidence" value="ECO:0007669"/>
    <property type="project" value="UniProtKB-KW"/>
</dbReference>
<keyword evidence="6" id="KW-0547">Nucleotide-binding</keyword>
<organism evidence="14 15">
    <name type="scientific">Brevundimonas viscosa</name>
    <dbReference type="NCBI Taxonomy" id="871741"/>
    <lineage>
        <taxon>Bacteria</taxon>
        <taxon>Pseudomonadati</taxon>
        <taxon>Pseudomonadota</taxon>
        <taxon>Alphaproteobacteria</taxon>
        <taxon>Caulobacterales</taxon>
        <taxon>Caulobacteraceae</taxon>
        <taxon>Brevundimonas</taxon>
    </lineage>
</organism>
<evidence type="ECO:0000256" key="6">
    <source>
        <dbReference type="ARBA" id="ARBA00022741"/>
    </source>
</evidence>
<dbReference type="CDD" id="cd00483">
    <property type="entry name" value="HPPK"/>
    <property type="match status" value="1"/>
</dbReference>
<evidence type="ECO:0000256" key="7">
    <source>
        <dbReference type="ARBA" id="ARBA00022777"/>
    </source>
</evidence>
<evidence type="ECO:0000256" key="3">
    <source>
        <dbReference type="ARBA" id="ARBA00013253"/>
    </source>
</evidence>
<dbReference type="PANTHER" id="PTHR43071">
    <property type="entry name" value="2-AMINO-4-HYDROXY-6-HYDROXYMETHYLDIHYDROPTERIDINE PYROPHOSPHOKINASE"/>
    <property type="match status" value="1"/>
</dbReference>
<dbReference type="Proteomes" id="UP000198788">
    <property type="component" value="Unassembled WGS sequence"/>
</dbReference>
<dbReference type="OrthoDB" id="9808041at2"/>
<dbReference type="STRING" id="871741.SAMN05192570_1451"/>
<evidence type="ECO:0000256" key="10">
    <source>
        <dbReference type="ARBA" id="ARBA00029409"/>
    </source>
</evidence>
<comment type="function">
    <text evidence="10">Catalyzes the transfer of pyrophosphate from adenosine triphosphate (ATP) to 6-hydroxymethyl-7,8-dihydropterin, an enzymatic step in folate biosynthesis pathway.</text>
</comment>
<dbReference type="GO" id="GO:0046654">
    <property type="term" value="P:tetrahydrofolate biosynthetic process"/>
    <property type="evidence" value="ECO:0007669"/>
    <property type="project" value="UniProtKB-UniPathway"/>
</dbReference>
<evidence type="ECO:0000256" key="12">
    <source>
        <dbReference type="ARBA" id="ARBA00033413"/>
    </source>
</evidence>
<dbReference type="EC" id="2.7.6.3" evidence="3"/>
<evidence type="ECO:0000313" key="14">
    <source>
        <dbReference type="EMBL" id="SFS45890.1"/>
    </source>
</evidence>
<dbReference type="EMBL" id="FOZV01000002">
    <property type="protein sequence ID" value="SFS45890.1"/>
    <property type="molecule type" value="Genomic_DNA"/>
</dbReference>
<evidence type="ECO:0000256" key="2">
    <source>
        <dbReference type="ARBA" id="ARBA00005810"/>
    </source>
</evidence>
<dbReference type="Pfam" id="PF01288">
    <property type="entry name" value="HPPK"/>
    <property type="match status" value="1"/>
</dbReference>
<evidence type="ECO:0000256" key="5">
    <source>
        <dbReference type="ARBA" id="ARBA00022679"/>
    </source>
</evidence>